<dbReference type="OrthoDB" id="8253226at2"/>
<gene>
    <name evidence="2" type="ORF">D1O30_15075</name>
</gene>
<organism evidence="2 3">
    <name type="scientific">Methylocystis hirsuta</name>
    <dbReference type="NCBI Taxonomy" id="369798"/>
    <lineage>
        <taxon>Bacteria</taxon>
        <taxon>Pseudomonadati</taxon>
        <taxon>Pseudomonadota</taxon>
        <taxon>Alphaproteobacteria</taxon>
        <taxon>Hyphomicrobiales</taxon>
        <taxon>Methylocystaceae</taxon>
        <taxon>Methylocystis</taxon>
    </lineage>
</organism>
<dbReference type="EMBL" id="QWDD01000001">
    <property type="protein sequence ID" value="RNJ50708.1"/>
    <property type="molecule type" value="Genomic_DNA"/>
</dbReference>
<proteinExistence type="predicted"/>
<sequence>MKKKKISDQQIAFIESELKSGDAKAQKTALQNLAALYRRGGYIGGDRIGGMETLIVSQLLIIGQDKKVARWGLNALAQLGRWATCQRYVEAAISLYPGDPEIEAAGAAALCKMLSSHTKDIEALNRIDPRIWKLAALQTCDPKRIDLTDIKINVERDDKEILKLALITIGVNRDIEHLFHPRHSNGTFVRELCAHDDPIVQQYSVWAVTENVRLDLQHLGLSFDSIENLPPNVQSKMYQLAAQRLPDPRRRLDLIVQGSYAHSIEAREGLAKGVRHSYFDGLESAVLPWLQQETVPVIRGNLAEHIAAYSAECGPYMDMARQSFEEDQSLRGRILLGAEGTPLYGQLKAQQDPDLFSLIGEEGDLASILKAARKAKSMPKKSVCMLLASPRGEPPLRLDQEVRDAVQKLKLVEKPSVEIDIRPQWAVKLSEFTDHLLNSKPQIVHFSGHGGSGAIFVEDELGMATPLPADGLAALIEAVGNIECVVLNACHSADLTAATKAHVKVVIGCDASIDDAAAITFTRSFYRALAHGKDYESSFKIAVADVTAQNGTVEAKKYKMQI</sequence>
<evidence type="ECO:0000313" key="3">
    <source>
        <dbReference type="Proteomes" id="UP000268623"/>
    </source>
</evidence>
<protein>
    <submittedName>
        <fullName evidence="2">CHAT domain-containing protein</fullName>
    </submittedName>
</protein>
<dbReference type="InterPro" id="IPR024983">
    <property type="entry name" value="CHAT_dom"/>
</dbReference>
<name>A0A3M9XUH4_9HYPH</name>
<evidence type="ECO:0000313" key="2">
    <source>
        <dbReference type="EMBL" id="RNJ50708.1"/>
    </source>
</evidence>
<keyword evidence="3" id="KW-1185">Reference proteome</keyword>
<accession>A0A3M9XUH4</accession>
<feature type="domain" description="CHAT" evidence="1">
    <location>
        <begin position="371"/>
        <end position="537"/>
    </location>
</feature>
<reference evidence="2 3" key="1">
    <citation type="submission" date="2018-08" db="EMBL/GenBank/DDBJ databases">
        <title>Genome sequence of Methylocystis hirsuta CSC1, a methanotroph able to accumulate PHAs.</title>
        <authorList>
            <person name="Bordel S."/>
            <person name="Rodriguez E."/>
            <person name="Gancedo J."/>
            <person name="Munoz R."/>
        </authorList>
    </citation>
    <scope>NUCLEOTIDE SEQUENCE [LARGE SCALE GENOMIC DNA]</scope>
    <source>
        <strain evidence="2 3">CSC1</strain>
    </source>
</reference>
<dbReference type="AlphaFoldDB" id="A0A3M9XUH4"/>
<evidence type="ECO:0000259" key="1">
    <source>
        <dbReference type="Pfam" id="PF12770"/>
    </source>
</evidence>
<comment type="caution">
    <text evidence="2">The sequence shown here is derived from an EMBL/GenBank/DDBJ whole genome shotgun (WGS) entry which is preliminary data.</text>
</comment>
<dbReference type="RefSeq" id="WP_123176622.1">
    <property type="nucleotide sequence ID" value="NZ_QWDD01000001.1"/>
</dbReference>
<dbReference type="Proteomes" id="UP000268623">
    <property type="component" value="Unassembled WGS sequence"/>
</dbReference>
<dbReference type="Pfam" id="PF12770">
    <property type="entry name" value="CHAT"/>
    <property type="match status" value="1"/>
</dbReference>